<dbReference type="EMBL" id="BMLQ01000008">
    <property type="protein sequence ID" value="GGO48027.1"/>
    <property type="molecule type" value="Genomic_DNA"/>
</dbReference>
<accession>A0ABQ2M8J6</accession>
<gene>
    <name evidence="2" type="ORF">GCM10010977_26660</name>
</gene>
<dbReference type="Proteomes" id="UP000642509">
    <property type="component" value="Unassembled WGS sequence"/>
</dbReference>
<comment type="caution">
    <text evidence="2">The sequence shown here is derived from an EMBL/GenBank/DDBJ whole genome shotgun (WGS) entry which is preliminary data.</text>
</comment>
<protein>
    <submittedName>
        <fullName evidence="2">Uncharacterized protein</fullName>
    </submittedName>
</protein>
<sequence length="57" mass="5733">MAADGGRCQAQQLAHTGGADRALGQDNLQHPVPGALALSVDRARGGHVKLAGGIHNP</sequence>
<evidence type="ECO:0000256" key="1">
    <source>
        <dbReference type="SAM" id="MobiDB-lite"/>
    </source>
</evidence>
<name>A0ABQ2M8J6_9MICC</name>
<proteinExistence type="predicted"/>
<keyword evidence="3" id="KW-1185">Reference proteome</keyword>
<reference evidence="3" key="1">
    <citation type="journal article" date="2019" name="Int. J. Syst. Evol. Microbiol.">
        <title>The Global Catalogue of Microorganisms (GCM) 10K type strain sequencing project: providing services to taxonomists for standard genome sequencing and annotation.</title>
        <authorList>
            <consortium name="The Broad Institute Genomics Platform"/>
            <consortium name="The Broad Institute Genome Sequencing Center for Infectious Disease"/>
            <person name="Wu L."/>
            <person name="Ma J."/>
        </authorList>
    </citation>
    <scope>NUCLEOTIDE SEQUENCE [LARGE SCALE GENOMIC DNA]</scope>
    <source>
        <strain evidence="3">CGMCC 1.7064</strain>
    </source>
</reference>
<evidence type="ECO:0000313" key="2">
    <source>
        <dbReference type="EMBL" id="GGO48027.1"/>
    </source>
</evidence>
<feature type="region of interest" description="Disordered" evidence="1">
    <location>
        <begin position="1"/>
        <end position="28"/>
    </location>
</feature>
<organism evidence="2 3">
    <name type="scientific">Citricoccus zhacaiensis</name>
    <dbReference type="NCBI Taxonomy" id="489142"/>
    <lineage>
        <taxon>Bacteria</taxon>
        <taxon>Bacillati</taxon>
        <taxon>Actinomycetota</taxon>
        <taxon>Actinomycetes</taxon>
        <taxon>Micrococcales</taxon>
        <taxon>Micrococcaceae</taxon>
        <taxon>Citricoccus</taxon>
    </lineage>
</organism>
<evidence type="ECO:0000313" key="3">
    <source>
        <dbReference type="Proteomes" id="UP000642509"/>
    </source>
</evidence>